<evidence type="ECO:0000313" key="4">
    <source>
        <dbReference type="Proteomes" id="UP001150830"/>
    </source>
</evidence>
<sequence length="87" mass="9933">MQVSVVFAGAQRQSWVKVDVDDDSDVETAIRKSGLLQQFPEIDLERMRLGIYGKFTELDSPLKAGDRVEIYRPVIRSLDDDDDDDDE</sequence>
<reference evidence="3" key="1">
    <citation type="submission" date="2022-11" db="EMBL/GenBank/DDBJ databases">
        <title>Parathalassolutuus dongxingensis gen. nov., sp. nov., a novel member of family Oceanospirillaceae isolated from a coastal shrimp pond in Guangxi, China.</title>
        <authorList>
            <person name="Chen H."/>
        </authorList>
    </citation>
    <scope>NUCLEOTIDE SEQUENCE</scope>
    <source>
        <strain evidence="3">G-43</strain>
    </source>
</reference>
<dbReference type="InterPro" id="IPR005346">
    <property type="entry name" value="RnfH"/>
</dbReference>
<dbReference type="RefSeq" id="WP_283173524.1">
    <property type="nucleotide sequence ID" value="NZ_JAPNOA010000025.1"/>
</dbReference>
<keyword evidence="4" id="KW-1185">Reference proteome</keyword>
<dbReference type="Pfam" id="PF03658">
    <property type="entry name" value="Ub-RnfH"/>
    <property type="match status" value="1"/>
</dbReference>
<protein>
    <recommendedName>
        <fullName evidence="2">UPF0125 protein OUO13_08955</fullName>
    </recommendedName>
</protein>
<dbReference type="InterPro" id="IPR016155">
    <property type="entry name" value="Mopterin_synth/thiamin_S_b"/>
</dbReference>
<gene>
    <name evidence="3" type="ORF">OUO13_08955</name>
</gene>
<comment type="caution">
    <text evidence="3">The sequence shown here is derived from an EMBL/GenBank/DDBJ whole genome shotgun (WGS) entry which is preliminary data.</text>
</comment>
<dbReference type="PANTHER" id="PTHR37483:SF1">
    <property type="entry name" value="UPF0125 PROTEIN RATB"/>
    <property type="match status" value="1"/>
</dbReference>
<dbReference type="EMBL" id="JAPNOA010000025">
    <property type="protein sequence ID" value="MCY0965313.1"/>
    <property type="molecule type" value="Genomic_DNA"/>
</dbReference>
<name>A0A9X3ECY2_9GAMM</name>
<organism evidence="3 4">
    <name type="scientific">Parathalassolituus penaei</name>
    <dbReference type="NCBI Taxonomy" id="2997323"/>
    <lineage>
        <taxon>Bacteria</taxon>
        <taxon>Pseudomonadati</taxon>
        <taxon>Pseudomonadota</taxon>
        <taxon>Gammaproteobacteria</taxon>
        <taxon>Oceanospirillales</taxon>
        <taxon>Oceanospirillaceae</taxon>
        <taxon>Parathalassolituus</taxon>
    </lineage>
</organism>
<dbReference type="HAMAP" id="MF_00460">
    <property type="entry name" value="UPF0125_RnfH"/>
    <property type="match status" value="1"/>
</dbReference>
<dbReference type="AlphaFoldDB" id="A0A9X3ECY2"/>
<dbReference type="InterPro" id="IPR037021">
    <property type="entry name" value="RnfH_sf"/>
</dbReference>
<dbReference type="PANTHER" id="PTHR37483">
    <property type="entry name" value="UPF0125 PROTEIN RATB"/>
    <property type="match status" value="1"/>
</dbReference>
<dbReference type="Proteomes" id="UP001150830">
    <property type="component" value="Unassembled WGS sequence"/>
</dbReference>
<proteinExistence type="inferred from homology"/>
<dbReference type="Gene3D" id="3.10.20.280">
    <property type="entry name" value="RnfH-like"/>
    <property type="match status" value="1"/>
</dbReference>
<evidence type="ECO:0000313" key="3">
    <source>
        <dbReference type="EMBL" id="MCY0965313.1"/>
    </source>
</evidence>
<comment type="similarity">
    <text evidence="1 2">Belongs to the UPF0125 (RnfH) family.</text>
</comment>
<evidence type="ECO:0000256" key="1">
    <source>
        <dbReference type="ARBA" id="ARBA00010645"/>
    </source>
</evidence>
<accession>A0A9X3ECY2</accession>
<evidence type="ECO:0000256" key="2">
    <source>
        <dbReference type="HAMAP-Rule" id="MF_00460"/>
    </source>
</evidence>
<dbReference type="SUPFAM" id="SSF54285">
    <property type="entry name" value="MoaD/ThiS"/>
    <property type="match status" value="1"/>
</dbReference>